<gene>
    <name evidence="1" type="ORF">pipiens_019237</name>
</gene>
<reference evidence="1 2" key="1">
    <citation type="submission" date="2024-05" db="EMBL/GenBank/DDBJ databases">
        <title>Culex pipiens pipiens assembly and annotation.</title>
        <authorList>
            <person name="Alout H."/>
            <person name="Durand T."/>
        </authorList>
    </citation>
    <scope>NUCLEOTIDE SEQUENCE [LARGE SCALE GENOMIC DNA]</scope>
    <source>
        <strain evidence="1">HA-2024</strain>
        <tissue evidence="1">Whole body</tissue>
    </source>
</reference>
<evidence type="ECO:0000313" key="2">
    <source>
        <dbReference type="Proteomes" id="UP001562425"/>
    </source>
</evidence>
<name>A0ABD1DXY4_CULPP</name>
<dbReference type="AlphaFoldDB" id="A0ABD1DXY4"/>
<protein>
    <submittedName>
        <fullName evidence="1">Uncharacterized protein</fullName>
    </submittedName>
</protein>
<accession>A0ABD1DXY4</accession>
<comment type="caution">
    <text evidence="1">The sequence shown here is derived from an EMBL/GenBank/DDBJ whole genome shotgun (WGS) entry which is preliminary data.</text>
</comment>
<dbReference type="Proteomes" id="UP001562425">
    <property type="component" value="Unassembled WGS sequence"/>
</dbReference>
<keyword evidence="2" id="KW-1185">Reference proteome</keyword>
<organism evidence="1 2">
    <name type="scientific">Culex pipiens pipiens</name>
    <name type="common">Northern house mosquito</name>
    <dbReference type="NCBI Taxonomy" id="38569"/>
    <lineage>
        <taxon>Eukaryota</taxon>
        <taxon>Metazoa</taxon>
        <taxon>Ecdysozoa</taxon>
        <taxon>Arthropoda</taxon>
        <taxon>Hexapoda</taxon>
        <taxon>Insecta</taxon>
        <taxon>Pterygota</taxon>
        <taxon>Neoptera</taxon>
        <taxon>Endopterygota</taxon>
        <taxon>Diptera</taxon>
        <taxon>Nematocera</taxon>
        <taxon>Culicoidea</taxon>
        <taxon>Culicidae</taxon>
        <taxon>Culicinae</taxon>
        <taxon>Culicini</taxon>
        <taxon>Culex</taxon>
        <taxon>Culex</taxon>
    </lineage>
</organism>
<dbReference type="EMBL" id="JBEHCU010001172">
    <property type="protein sequence ID" value="KAL1403747.1"/>
    <property type="molecule type" value="Genomic_DNA"/>
</dbReference>
<evidence type="ECO:0000313" key="1">
    <source>
        <dbReference type="EMBL" id="KAL1403747.1"/>
    </source>
</evidence>
<sequence>MWVTPREEQAESIIQVRHPSDLPVMRAGTVTTPCTTSAQRQRVRVQTLSGSFGLAFDLEGTACHLVDIGQQVLYKKILNTGEF</sequence>
<proteinExistence type="predicted"/>